<dbReference type="AlphaFoldDB" id="A0A9W6GII8"/>
<reference evidence="1" key="1">
    <citation type="submission" date="2022-12" db="EMBL/GenBank/DDBJ databases">
        <title>Reference genome sequencing for broad-spectrum identification of bacterial and archaeal isolates by mass spectrometry.</title>
        <authorList>
            <person name="Sekiguchi Y."/>
            <person name="Tourlousse D.M."/>
        </authorList>
    </citation>
    <scope>NUCLEOTIDE SEQUENCE</scope>
    <source>
        <strain evidence="1">10succ1</strain>
    </source>
</reference>
<dbReference type="Proteomes" id="UP001144471">
    <property type="component" value="Unassembled WGS sequence"/>
</dbReference>
<gene>
    <name evidence="1" type="ORF">PM10SUCC1_13380</name>
</gene>
<comment type="caution">
    <text evidence="1">The sequence shown here is derived from an EMBL/GenBank/DDBJ whole genome shotgun (WGS) entry which is preliminary data.</text>
</comment>
<evidence type="ECO:0000313" key="2">
    <source>
        <dbReference type="Proteomes" id="UP001144471"/>
    </source>
</evidence>
<keyword evidence="2" id="KW-1185">Reference proteome</keyword>
<accession>A0A9W6GII8</accession>
<sequence length="89" mass="10228">MKIQRFLNVLGAMLKDNNLTLVEEDIPIVRGRVTCSASENKEIDLRSVNEDSKVLKQLLGELKLIYEDEFSFYSLVHDESAQLIIVKFL</sequence>
<dbReference type="RefSeq" id="WP_281834568.1">
    <property type="nucleotide sequence ID" value="NZ_BSDY01000005.1"/>
</dbReference>
<evidence type="ECO:0000313" key="1">
    <source>
        <dbReference type="EMBL" id="GLI55824.1"/>
    </source>
</evidence>
<dbReference type="EMBL" id="BSDY01000005">
    <property type="protein sequence ID" value="GLI55824.1"/>
    <property type="molecule type" value="Genomic_DNA"/>
</dbReference>
<organism evidence="1 2">
    <name type="scientific">Propionigenium maris DSM 9537</name>
    <dbReference type="NCBI Taxonomy" id="1123000"/>
    <lineage>
        <taxon>Bacteria</taxon>
        <taxon>Fusobacteriati</taxon>
        <taxon>Fusobacteriota</taxon>
        <taxon>Fusobacteriia</taxon>
        <taxon>Fusobacteriales</taxon>
        <taxon>Fusobacteriaceae</taxon>
        <taxon>Propionigenium</taxon>
    </lineage>
</organism>
<name>A0A9W6GII8_9FUSO</name>
<proteinExistence type="predicted"/>
<protein>
    <submittedName>
        <fullName evidence="1">Uncharacterized protein</fullName>
    </submittedName>
</protein>